<keyword evidence="4" id="KW-1185">Reference proteome</keyword>
<evidence type="ECO:0000256" key="2">
    <source>
        <dbReference type="SAM" id="MobiDB-lite"/>
    </source>
</evidence>
<accession>A0ABV3SA01</accession>
<proteinExistence type="inferred from homology"/>
<dbReference type="PIRSF" id="PIRSF029792">
    <property type="entry name" value="Pro_racemase"/>
    <property type="match status" value="1"/>
</dbReference>
<comment type="caution">
    <text evidence="3">The sequence shown here is derived from an EMBL/GenBank/DDBJ whole genome shotgun (WGS) entry which is preliminary data.</text>
</comment>
<evidence type="ECO:0000313" key="3">
    <source>
        <dbReference type="EMBL" id="MEX0386954.1"/>
    </source>
</evidence>
<dbReference type="PANTHER" id="PTHR33442:SF1">
    <property type="entry name" value="TRANS-3-HYDROXY-L-PROLINE DEHYDRATASE"/>
    <property type="match status" value="1"/>
</dbReference>
<evidence type="ECO:0000256" key="1">
    <source>
        <dbReference type="ARBA" id="ARBA00007529"/>
    </source>
</evidence>
<reference evidence="3 4" key="1">
    <citation type="submission" date="2024-02" db="EMBL/GenBank/DDBJ databases">
        <title>New especies of Spiribacter isolated from saline water.</title>
        <authorList>
            <person name="Leon M.J."/>
            <person name="De La Haba R."/>
            <person name="Sanchez-Porro C."/>
            <person name="Ventosa A."/>
        </authorList>
    </citation>
    <scope>NUCLEOTIDE SEQUENCE [LARGE SCALE GENOMIC DNA]</scope>
    <source>
        <strain evidence="4">ag22IC4-227</strain>
    </source>
</reference>
<name>A0ABV3SA01_9GAMM</name>
<dbReference type="RefSeq" id="WP_367967452.1">
    <property type="nucleotide sequence ID" value="NZ_JBAKFJ010000001.1"/>
</dbReference>
<dbReference type="Gene3D" id="3.10.310.10">
    <property type="entry name" value="Diaminopimelate Epimerase, Chain A, domain 1"/>
    <property type="match status" value="2"/>
</dbReference>
<comment type="similarity">
    <text evidence="1">Belongs to the proline racemase family.</text>
</comment>
<dbReference type="SUPFAM" id="SSF54506">
    <property type="entry name" value="Diaminopimelate epimerase-like"/>
    <property type="match status" value="1"/>
</dbReference>
<dbReference type="Pfam" id="PF05544">
    <property type="entry name" value="Pro_racemase"/>
    <property type="match status" value="1"/>
</dbReference>
<evidence type="ECO:0000313" key="4">
    <source>
        <dbReference type="Proteomes" id="UP001556653"/>
    </source>
</evidence>
<dbReference type="EMBL" id="JBAKFJ010000001">
    <property type="protein sequence ID" value="MEX0386954.1"/>
    <property type="molecule type" value="Genomic_DNA"/>
</dbReference>
<dbReference type="InterPro" id="IPR008794">
    <property type="entry name" value="Pro_racemase_fam"/>
</dbReference>
<dbReference type="Proteomes" id="UP001556653">
    <property type="component" value="Unassembled WGS sequence"/>
</dbReference>
<dbReference type="PANTHER" id="PTHR33442">
    <property type="entry name" value="TRANS-3-HYDROXY-L-PROLINE DEHYDRATASE"/>
    <property type="match status" value="1"/>
</dbReference>
<feature type="region of interest" description="Disordered" evidence="2">
    <location>
        <begin position="324"/>
        <end position="347"/>
    </location>
</feature>
<organism evidence="3 4">
    <name type="scientific">Spiribacter onubensis</name>
    <dbReference type="NCBI Taxonomy" id="3122420"/>
    <lineage>
        <taxon>Bacteria</taxon>
        <taxon>Pseudomonadati</taxon>
        <taxon>Pseudomonadota</taxon>
        <taxon>Gammaproteobacteria</taxon>
        <taxon>Chromatiales</taxon>
        <taxon>Ectothiorhodospiraceae</taxon>
        <taxon>Spiribacter</taxon>
    </lineage>
</organism>
<protein>
    <submittedName>
        <fullName evidence="3">Proline racemase family protein</fullName>
    </submittedName>
</protein>
<dbReference type="SFLD" id="SFLDS00028">
    <property type="entry name" value="Proline_Racemase"/>
    <property type="match status" value="1"/>
</dbReference>
<sequence length="347" mass="36956">MTREERCYAYTDLHAAGEPVRIITGGAPALSGTNLLDKRRDAMRRHDAVRRHLMLEPRGHADMYGVWPTEPDRSDCALAVLFMHNGGWSTMCGHATVALGRWIIDQGIVQATTPLTTFRLQCPCGPVDVRVETDASGRTGNVSFDSVPAFAGPLHQSLEVGGGDSVEVDIAYGGAYYAILPASRLGLDLYANRLDELVAAGRSIIAAGRGQLDIHHPGESDLGFLYGCIITDGKGPPDSAMTRNLCIFGDGQVDRSATGSGITARLALAHAQRHLAPGIACEFAGLSGVPFSGKIRRALSDDEVIVTVTGQGYYSGEGSLRVEPDDPLRAGFEVPPRLTDQAGRSTT</sequence>
<gene>
    <name evidence="3" type="ORF">V6X64_08125</name>
</gene>